<dbReference type="Proteomes" id="UP000243494">
    <property type="component" value="Unassembled WGS sequence"/>
</dbReference>
<reference evidence="2 3" key="1">
    <citation type="journal article" date="2017" name="Genome Announc.">
        <title>Draft Genome Sequence of Romboutsia maritimum sp. nov. Strain CCRI-22766(T), Isolated from Coastal Estuarine Mud.</title>
        <authorList>
            <person name="Maheux A.F."/>
            <person name="Boudreau D.K."/>
            <person name="Berube E."/>
            <person name="Boissinot M."/>
            <person name="Raymond F."/>
            <person name="Brodeur S."/>
            <person name="Corbeil J."/>
            <person name="Brightwell G."/>
            <person name="Broda D."/>
            <person name="Omar R.F."/>
            <person name="Bergeron M.G."/>
        </authorList>
    </citation>
    <scope>NUCLEOTIDE SEQUENCE [LARGE SCALE GENOMIC DNA]</scope>
    <source>
        <strain evidence="2 3">CCRI-22766</strain>
    </source>
</reference>
<gene>
    <name evidence="2" type="ORF">CHF27_002405</name>
</gene>
<sequence>MNTENIEMKKLINEMFNNSYDFQELKNVIKDKDFIIYGAGNLGSLAVEILGNIDIYPKYIVDKNKNLEGKKINGIDVIHPEKLSLNDKENSVFVISIVKIPFNNIKDDLLKLGCKYIYPFYDITNILTETNINNGWLLEDLSENTKHNIIDVYNGFKDKESKLHYLQWLYWRICRKEVKCNDINTENKFFIDEIKSILSNDEVYIDIGSYEGQTIVEFINSVDGKFKGIIGFEPDAKSYESLYNSIKNIENEYTGNIETFRYAIGECNKEGYISETLGMANNIKNSKNEFYSSKISIMSLDEFEFRQDPTFIKIHAEGMEYEAIKGGINTILKYRPVIVITTYHNEDGICKIPKFLMDNTSNYEFYYRLHGYCGTQSVLYVIPKERQYKGDKK</sequence>
<organism evidence="2 3">
    <name type="scientific">Romboutsia maritimum</name>
    <dbReference type="NCBI Taxonomy" id="2020948"/>
    <lineage>
        <taxon>Bacteria</taxon>
        <taxon>Bacillati</taxon>
        <taxon>Bacillota</taxon>
        <taxon>Clostridia</taxon>
        <taxon>Peptostreptococcales</taxon>
        <taxon>Peptostreptococcaceae</taxon>
        <taxon>Romboutsia</taxon>
    </lineage>
</organism>
<dbReference type="InterPro" id="IPR006342">
    <property type="entry name" value="FkbM_mtfrase"/>
</dbReference>
<protein>
    <submittedName>
        <fullName evidence="2">FkbM family methyltransferase</fullName>
    </submittedName>
</protein>
<keyword evidence="2" id="KW-0489">Methyltransferase</keyword>
<keyword evidence="2" id="KW-0808">Transferase</keyword>
<dbReference type="EMBL" id="NOJZ02000002">
    <property type="protein sequence ID" value="RDY24511.1"/>
    <property type="molecule type" value="Genomic_DNA"/>
</dbReference>
<dbReference type="NCBIfam" id="TIGR01444">
    <property type="entry name" value="fkbM_fam"/>
    <property type="match status" value="1"/>
</dbReference>
<dbReference type="GO" id="GO:0032259">
    <property type="term" value="P:methylation"/>
    <property type="evidence" value="ECO:0007669"/>
    <property type="project" value="UniProtKB-KW"/>
</dbReference>
<dbReference type="SUPFAM" id="SSF53335">
    <property type="entry name" value="S-adenosyl-L-methionine-dependent methyltransferases"/>
    <property type="match status" value="1"/>
</dbReference>
<keyword evidence="3" id="KW-1185">Reference proteome</keyword>
<dbReference type="RefSeq" id="WP_095405897.1">
    <property type="nucleotide sequence ID" value="NZ_NOJZ02000002.1"/>
</dbReference>
<comment type="caution">
    <text evidence="2">The sequence shown here is derived from an EMBL/GenBank/DDBJ whole genome shotgun (WGS) entry which is preliminary data.</text>
</comment>
<dbReference type="AlphaFoldDB" id="A0A371IVL8"/>
<dbReference type="GO" id="GO:0008168">
    <property type="term" value="F:methyltransferase activity"/>
    <property type="evidence" value="ECO:0007669"/>
    <property type="project" value="UniProtKB-KW"/>
</dbReference>
<dbReference type="OrthoDB" id="5329963at2"/>
<evidence type="ECO:0000259" key="1">
    <source>
        <dbReference type="Pfam" id="PF05050"/>
    </source>
</evidence>
<evidence type="ECO:0000313" key="2">
    <source>
        <dbReference type="EMBL" id="RDY24511.1"/>
    </source>
</evidence>
<feature type="domain" description="Methyltransferase FkbM" evidence="1">
    <location>
        <begin position="206"/>
        <end position="349"/>
    </location>
</feature>
<dbReference type="Gene3D" id="3.40.50.720">
    <property type="entry name" value="NAD(P)-binding Rossmann-like Domain"/>
    <property type="match status" value="1"/>
</dbReference>
<accession>A0A371IVL8</accession>
<dbReference type="Pfam" id="PF05050">
    <property type="entry name" value="Methyltransf_21"/>
    <property type="match status" value="1"/>
</dbReference>
<evidence type="ECO:0000313" key="3">
    <source>
        <dbReference type="Proteomes" id="UP000243494"/>
    </source>
</evidence>
<name>A0A371IVL8_9FIRM</name>
<dbReference type="InterPro" id="IPR029063">
    <property type="entry name" value="SAM-dependent_MTases_sf"/>
</dbReference>
<dbReference type="Gene3D" id="3.40.50.150">
    <property type="entry name" value="Vaccinia Virus protein VP39"/>
    <property type="match status" value="1"/>
</dbReference>
<proteinExistence type="predicted"/>